<dbReference type="PANTHER" id="PTHR30486:SF12">
    <property type="entry name" value="TYPE IV PILUS ATPASE PILU"/>
    <property type="match status" value="1"/>
</dbReference>
<dbReference type="HOGENOM" id="CLU_808265_0_0_0"/>
<dbReference type="KEGG" id="ddf:DEFDS_P058"/>
<dbReference type="Gene3D" id="3.40.50.300">
    <property type="entry name" value="P-loop containing nucleotide triphosphate hydrolases"/>
    <property type="match status" value="1"/>
</dbReference>
<dbReference type="SUPFAM" id="SSF52540">
    <property type="entry name" value="P-loop containing nucleoside triphosphate hydrolases"/>
    <property type="match status" value="1"/>
</dbReference>
<keyword evidence="4" id="KW-1185">Reference proteome</keyword>
<evidence type="ECO:0000313" key="4">
    <source>
        <dbReference type="Proteomes" id="UP000001520"/>
    </source>
</evidence>
<evidence type="ECO:0000313" key="3">
    <source>
        <dbReference type="EMBL" id="BAI81682.1"/>
    </source>
</evidence>
<name>D3PEP0_DEFDS</name>
<dbReference type="InterPro" id="IPR027417">
    <property type="entry name" value="P-loop_NTPase"/>
</dbReference>
<feature type="domain" description="Bacterial type II secretion system protein E" evidence="2">
    <location>
        <begin position="15"/>
        <end position="293"/>
    </location>
</feature>
<evidence type="ECO:0000259" key="2">
    <source>
        <dbReference type="Pfam" id="PF00437"/>
    </source>
</evidence>
<proteinExistence type="inferred from homology"/>
<dbReference type="Pfam" id="PF00437">
    <property type="entry name" value="T2SSE"/>
    <property type="match status" value="1"/>
</dbReference>
<sequence>MLIQQQKSNLIKQQIVNLLNQKPSITDFILSENSLHIVENNNVIPIQQNIDQNIKECLIDFFLELANNYISSYEHEIKSEIKLKNYLKRISSLNFSFGLDNYRFRGNLFVASNIIHCVLRIISSDIKSFEELGFNRTQMISLLNSKSHGLILISGVTGSGKSTTAASILDYYNKTRKYHIITIEDPVEYKLVEKQSKITQREVGSDTVNFKQALKDSLRQKPHVLFIGEVRDLEVAEILLHATLTGHLVITTIHASSVIQSINRFIGLFPASQEEVIKRTFAHVLLGCINQRLEYVPTSNKMQLKYEMLIVDDTARVIIQQDKRMYGQLKDVMRRQGSPILEY</sequence>
<comment type="similarity">
    <text evidence="1">Belongs to the GSP E family.</text>
</comment>
<dbReference type="Proteomes" id="UP000001520">
    <property type="component" value="Plasmid megaplasmid pDF308"/>
</dbReference>
<dbReference type="AlphaFoldDB" id="D3PEP0"/>
<dbReference type="EMBL" id="AP011530">
    <property type="protein sequence ID" value="BAI81682.1"/>
    <property type="molecule type" value="Genomic_DNA"/>
</dbReference>
<dbReference type="PANTHER" id="PTHR30486">
    <property type="entry name" value="TWITCHING MOTILITY PROTEIN PILT"/>
    <property type="match status" value="1"/>
</dbReference>
<dbReference type="InterPro" id="IPR050921">
    <property type="entry name" value="T4SS_GSP_E_ATPase"/>
</dbReference>
<geneLocation type="plasmid" evidence="3 4">
    <name>megaplasmid pDF308</name>
</geneLocation>
<dbReference type="RefSeq" id="WP_013008919.1">
    <property type="nucleotide sequence ID" value="NC_013940.1"/>
</dbReference>
<dbReference type="eggNOG" id="COG2805">
    <property type="taxonomic scope" value="Bacteria"/>
</dbReference>
<dbReference type="GO" id="GO:0016887">
    <property type="term" value="F:ATP hydrolysis activity"/>
    <property type="evidence" value="ECO:0007669"/>
    <property type="project" value="InterPro"/>
</dbReference>
<keyword evidence="3" id="KW-0614">Plasmid</keyword>
<organism evidence="3 4">
    <name type="scientific">Deferribacter desulfuricans (strain DSM 14783 / JCM 11476 / NBRC 101012 / SSM1)</name>
    <dbReference type="NCBI Taxonomy" id="639282"/>
    <lineage>
        <taxon>Bacteria</taxon>
        <taxon>Pseudomonadati</taxon>
        <taxon>Deferribacterota</taxon>
        <taxon>Deferribacteres</taxon>
        <taxon>Deferribacterales</taxon>
        <taxon>Deferribacteraceae</taxon>
        <taxon>Deferribacter</taxon>
    </lineage>
</organism>
<protein>
    <submittedName>
        <fullName evidence="3">Twitching motility protein</fullName>
    </submittedName>
</protein>
<dbReference type="InterPro" id="IPR001482">
    <property type="entry name" value="T2SS/T4SS_dom"/>
</dbReference>
<reference evidence="3 4" key="1">
    <citation type="journal article" date="2010" name="DNA Res.">
        <title>Bacterial lifestyle in a deep-sea hydrothermal vent chimney revealed by the genome sequence of the thermophilic bacterium Deferribacter desulfuricans SSM1.</title>
        <authorList>
            <person name="Takaki Y."/>
            <person name="Shimamura S."/>
            <person name="Nakagawa S."/>
            <person name="Fukuhara Y."/>
            <person name="Horikawa H."/>
            <person name="Ankai A."/>
            <person name="Harada T."/>
            <person name="Hosoyama A."/>
            <person name="Oguchi A."/>
            <person name="Fukui S."/>
            <person name="Fujita N."/>
            <person name="Takami H."/>
            <person name="Takai K."/>
        </authorList>
    </citation>
    <scope>NUCLEOTIDE SEQUENCE [LARGE SCALE GENOMIC DNA]</scope>
    <source>
        <strain evidence="4">DSM 14783 / JCM 11476 / NBRC 101012 / SSM1</strain>
        <plasmid evidence="4">Plasmid megaplasmid pDF308</plasmid>
    </source>
</reference>
<evidence type="ECO:0000256" key="1">
    <source>
        <dbReference type="ARBA" id="ARBA00006611"/>
    </source>
</evidence>
<dbReference type="OrthoDB" id="6189814at2"/>
<gene>
    <name evidence="3" type="ordered locus">DEFDS_P058</name>
</gene>
<accession>D3PEP0</accession>